<dbReference type="RefSeq" id="WP_348604143.1">
    <property type="nucleotide sequence ID" value="NZ_CP157276.1"/>
</dbReference>
<comment type="catalytic activity">
    <reaction evidence="1">
        <text>a 1,2-diacyl-sn-glycero-3-phosphocholine + H2O = a 1,2-diacyl-sn-glycero-3-phosphate + choline + H(+)</text>
        <dbReference type="Rhea" id="RHEA:14445"/>
        <dbReference type="ChEBI" id="CHEBI:15354"/>
        <dbReference type="ChEBI" id="CHEBI:15377"/>
        <dbReference type="ChEBI" id="CHEBI:15378"/>
        <dbReference type="ChEBI" id="CHEBI:57643"/>
        <dbReference type="ChEBI" id="CHEBI:58608"/>
        <dbReference type="EC" id="3.1.4.4"/>
    </reaction>
</comment>
<gene>
    <name evidence="9" type="ORF">ABEU19_003910</name>
</gene>
<keyword evidence="5" id="KW-0442">Lipid degradation</keyword>
<sequence length="414" mass="43923">MIRSSKLLATMGVAAILLASGGATAAAAGLGSLAPGTSDPVDPMKACTLSDATPVQTKGVFNDPVSGDPAAIMAELCSLIKQAPAGSQIRIAHFVISGNAGEDFADVIIDAHRRGVDVQMVLDGWQDDKPPAQRILRSLGTDKSQPSWLHVCTNVSAEGNTSSCLGTKGNHNKFALFSETGGKRNVVMQSSSNLTDVNSRTYWNNAVVLDGNNRLFDVYGRYFAELSSETRTQATLGTFHTDMPGGPVDVYFSPVPEGDPVLEQLERLTCGSSTRIGVAMSEMDDTRVDIIDRLVELSRDGCQIRIVHGLIGTDGAARLAAEPSIEVRTLNDAELPGRLHSKYMVVDHGSVGLGSADLGSSGTATGWVTTGSQNWNHTSLRRNDEATLTLHQPAMVDAYMANFEHVFSVAHPAS</sequence>
<name>A0ABW9FYZ8_9NOCA</name>
<keyword evidence="6" id="KW-0443">Lipid metabolism</keyword>
<protein>
    <recommendedName>
        <fullName evidence="3">phospholipase D</fullName>
        <ecNumber evidence="3">3.1.4.4</ecNumber>
    </recommendedName>
</protein>
<evidence type="ECO:0000256" key="4">
    <source>
        <dbReference type="ARBA" id="ARBA00022801"/>
    </source>
</evidence>
<dbReference type="SUPFAM" id="SSF56024">
    <property type="entry name" value="Phospholipase D/nuclease"/>
    <property type="match status" value="2"/>
</dbReference>
<dbReference type="Pfam" id="PF13091">
    <property type="entry name" value="PLDc_2"/>
    <property type="match status" value="2"/>
</dbReference>
<proteinExistence type="inferred from homology"/>
<keyword evidence="10" id="KW-1185">Reference proteome</keyword>
<dbReference type="InterPro" id="IPR001736">
    <property type="entry name" value="PLipase_D/transphosphatidylase"/>
</dbReference>
<evidence type="ECO:0000256" key="1">
    <source>
        <dbReference type="ARBA" id="ARBA00000798"/>
    </source>
</evidence>
<dbReference type="EC" id="3.1.4.4" evidence="3"/>
<evidence type="ECO:0000256" key="2">
    <source>
        <dbReference type="ARBA" id="ARBA00008664"/>
    </source>
</evidence>
<evidence type="ECO:0000259" key="8">
    <source>
        <dbReference type="PROSITE" id="PS50035"/>
    </source>
</evidence>
<feature type="chain" id="PRO_5047189285" description="phospholipase D" evidence="7">
    <location>
        <begin position="26"/>
        <end position="414"/>
    </location>
</feature>
<dbReference type="PANTHER" id="PTHR43856">
    <property type="entry name" value="CARDIOLIPIN HYDROLASE"/>
    <property type="match status" value="1"/>
</dbReference>
<evidence type="ECO:0000256" key="6">
    <source>
        <dbReference type="ARBA" id="ARBA00023098"/>
    </source>
</evidence>
<dbReference type="PROSITE" id="PS50035">
    <property type="entry name" value="PLD"/>
    <property type="match status" value="1"/>
</dbReference>
<organism evidence="9 10">
    <name type="scientific">Prescottella soli</name>
    <dbReference type="NCBI Taxonomy" id="1543852"/>
    <lineage>
        <taxon>Bacteria</taxon>
        <taxon>Bacillati</taxon>
        <taxon>Actinomycetota</taxon>
        <taxon>Actinomycetes</taxon>
        <taxon>Mycobacteriales</taxon>
        <taxon>Nocardiaceae</taxon>
        <taxon>Prescottella</taxon>
    </lineage>
</organism>
<dbReference type="EMBL" id="JBDLNU010000005">
    <property type="protein sequence ID" value="MFM1730378.1"/>
    <property type="molecule type" value="Genomic_DNA"/>
</dbReference>
<evidence type="ECO:0000256" key="7">
    <source>
        <dbReference type="SAM" id="SignalP"/>
    </source>
</evidence>
<evidence type="ECO:0000313" key="9">
    <source>
        <dbReference type="EMBL" id="MFM1730378.1"/>
    </source>
</evidence>
<dbReference type="InterPro" id="IPR051406">
    <property type="entry name" value="PLD_domain"/>
</dbReference>
<evidence type="ECO:0000256" key="5">
    <source>
        <dbReference type="ARBA" id="ARBA00022963"/>
    </source>
</evidence>
<comment type="caution">
    <text evidence="9">The sequence shown here is derived from an EMBL/GenBank/DDBJ whole genome shotgun (WGS) entry which is preliminary data.</text>
</comment>
<dbReference type="Proteomes" id="UP001629744">
    <property type="component" value="Unassembled WGS sequence"/>
</dbReference>
<dbReference type="InterPro" id="IPR025202">
    <property type="entry name" value="PLD-like_dom"/>
</dbReference>
<keyword evidence="7" id="KW-0732">Signal</keyword>
<feature type="signal peptide" evidence="7">
    <location>
        <begin position="1"/>
        <end position="25"/>
    </location>
</feature>
<dbReference type="Gene3D" id="3.30.870.10">
    <property type="entry name" value="Endonuclease Chain A"/>
    <property type="match status" value="2"/>
</dbReference>
<evidence type="ECO:0000256" key="3">
    <source>
        <dbReference type="ARBA" id="ARBA00012027"/>
    </source>
</evidence>
<feature type="domain" description="PLD phosphodiesterase" evidence="8">
    <location>
        <begin position="335"/>
        <end position="362"/>
    </location>
</feature>
<comment type="similarity">
    <text evidence="2">Belongs to the phospholipase D family.</text>
</comment>
<dbReference type="PANTHER" id="PTHR43856:SF1">
    <property type="entry name" value="MITOCHONDRIAL CARDIOLIPIN HYDROLASE"/>
    <property type="match status" value="1"/>
</dbReference>
<keyword evidence="4" id="KW-0378">Hydrolase</keyword>
<reference evidence="9 10" key="1">
    <citation type="submission" date="2023-11" db="EMBL/GenBank/DDBJ databases">
        <authorList>
            <person name="Val-Calvo J."/>
            <person name="Scortti M."/>
            <person name="Vazquez-Boland J."/>
        </authorList>
    </citation>
    <scope>NUCLEOTIDE SEQUENCE [LARGE SCALE GENOMIC DNA]</scope>
    <source>
        <strain evidence="9 10">DSM 46662</strain>
    </source>
</reference>
<evidence type="ECO:0000313" key="10">
    <source>
        <dbReference type="Proteomes" id="UP001629744"/>
    </source>
</evidence>
<accession>A0ABW9FYZ8</accession>